<name>A0A2T4CEF3_TRILO</name>
<protein>
    <submittedName>
        <fullName evidence="1">Uncharacterized protein</fullName>
    </submittedName>
</protein>
<dbReference type="Proteomes" id="UP000240760">
    <property type="component" value="Unassembled WGS sequence"/>
</dbReference>
<dbReference type="AlphaFoldDB" id="A0A2T4CEF3"/>
<proteinExistence type="predicted"/>
<gene>
    <name evidence="1" type="ORF">M440DRAFT_1107199</name>
</gene>
<accession>A0A2T4CEF3</accession>
<evidence type="ECO:0000313" key="1">
    <source>
        <dbReference type="EMBL" id="PTB79959.1"/>
    </source>
</evidence>
<reference evidence="1 2" key="1">
    <citation type="submission" date="2016-07" db="EMBL/GenBank/DDBJ databases">
        <title>Multiple horizontal gene transfer events from other fungi enriched the ability of initially mycotrophic Trichoderma (Ascomycota) to feed on dead plant biomass.</title>
        <authorList>
            <consortium name="DOE Joint Genome Institute"/>
            <person name="Aerts A."/>
            <person name="Atanasova L."/>
            <person name="Chenthamara K."/>
            <person name="Zhang J."/>
            <person name="Grujic M."/>
            <person name="Henrissat B."/>
            <person name="Kuo A."/>
            <person name="Salamov A."/>
            <person name="Lipzen A."/>
            <person name="Labutti K."/>
            <person name="Barry K."/>
            <person name="Miao Y."/>
            <person name="Rahimi M.J."/>
            <person name="Shen Q."/>
            <person name="Grigoriev I.V."/>
            <person name="Kubicek C.P."/>
            <person name="Druzhinina I.S."/>
        </authorList>
    </citation>
    <scope>NUCLEOTIDE SEQUENCE [LARGE SCALE GENOMIC DNA]</scope>
    <source>
        <strain evidence="1 2">ATCC 18648</strain>
    </source>
</reference>
<organism evidence="1 2">
    <name type="scientific">Trichoderma longibrachiatum ATCC 18648</name>
    <dbReference type="NCBI Taxonomy" id="983965"/>
    <lineage>
        <taxon>Eukaryota</taxon>
        <taxon>Fungi</taxon>
        <taxon>Dikarya</taxon>
        <taxon>Ascomycota</taxon>
        <taxon>Pezizomycotina</taxon>
        <taxon>Sordariomycetes</taxon>
        <taxon>Hypocreomycetidae</taxon>
        <taxon>Hypocreales</taxon>
        <taxon>Hypocreaceae</taxon>
        <taxon>Trichoderma</taxon>
    </lineage>
</organism>
<evidence type="ECO:0000313" key="2">
    <source>
        <dbReference type="Proteomes" id="UP000240760"/>
    </source>
</evidence>
<dbReference type="EMBL" id="KZ679127">
    <property type="protein sequence ID" value="PTB79959.1"/>
    <property type="molecule type" value="Genomic_DNA"/>
</dbReference>
<sequence length="130" mass="14280">MAPGSLATPFGRASLFCFSFHFQGSSFPKSHCNLLHLNERESTTRHFVPSTSPASWYFLLGRQEHWPQTATTIRALPLSSSSSSASSSASPRPCDRFFFFCLPIRLRSACLSLVVTNNYSALAGVISRAC</sequence>
<keyword evidence="2" id="KW-1185">Reference proteome</keyword>